<evidence type="ECO:0000256" key="3">
    <source>
        <dbReference type="SAM" id="MobiDB-lite"/>
    </source>
</evidence>
<dbReference type="PhylomeDB" id="B4J081"/>
<name>B4J081_DROGR</name>
<feature type="compositionally biased region" description="Polar residues" evidence="3">
    <location>
        <begin position="1009"/>
        <end position="1021"/>
    </location>
</feature>
<gene>
    <name evidence="4" type="primary">Dgri\GH15642</name>
    <name evidence="4" type="ORF">Dgri_GH15642</name>
</gene>
<feature type="compositionally biased region" description="Low complexity" evidence="3">
    <location>
        <begin position="1028"/>
        <end position="1044"/>
    </location>
</feature>
<dbReference type="GO" id="GO:0019903">
    <property type="term" value="F:protein phosphatase binding"/>
    <property type="evidence" value="ECO:0007669"/>
    <property type="project" value="InterPro"/>
</dbReference>
<dbReference type="OMA" id="WDMDVQF"/>
<dbReference type="Pfam" id="PF04499">
    <property type="entry name" value="SAPS"/>
    <property type="match status" value="2"/>
</dbReference>
<dbReference type="FunCoup" id="B4J081">
    <property type="interactions" value="1536"/>
</dbReference>
<dbReference type="AlphaFoldDB" id="B4J081"/>
<feature type="compositionally biased region" description="Low complexity" evidence="3">
    <location>
        <begin position="880"/>
        <end position="899"/>
    </location>
</feature>
<accession>B4J081</accession>
<protein>
    <submittedName>
        <fullName evidence="4">GH15642</fullName>
    </submittedName>
</protein>
<feature type="region of interest" description="Disordered" evidence="3">
    <location>
        <begin position="555"/>
        <end position="579"/>
    </location>
</feature>
<dbReference type="InterPro" id="IPR007587">
    <property type="entry name" value="SAPS"/>
</dbReference>
<comment type="similarity">
    <text evidence="1">Belongs to the SAPS family.</text>
</comment>
<dbReference type="STRING" id="7222.B4J081"/>
<organism evidence="5">
    <name type="scientific">Drosophila grimshawi</name>
    <name type="common">Hawaiian fruit fly</name>
    <name type="synonym">Idiomyia grimshawi</name>
    <dbReference type="NCBI Taxonomy" id="7222"/>
    <lineage>
        <taxon>Eukaryota</taxon>
        <taxon>Metazoa</taxon>
        <taxon>Ecdysozoa</taxon>
        <taxon>Arthropoda</taxon>
        <taxon>Hexapoda</taxon>
        <taxon>Insecta</taxon>
        <taxon>Pterygota</taxon>
        <taxon>Neoptera</taxon>
        <taxon>Endopterygota</taxon>
        <taxon>Diptera</taxon>
        <taxon>Brachycera</taxon>
        <taxon>Muscomorpha</taxon>
        <taxon>Ephydroidea</taxon>
        <taxon>Drosophilidae</taxon>
        <taxon>Drosophila</taxon>
        <taxon>Hawaiian Drosophila</taxon>
    </lineage>
</organism>
<keyword evidence="2" id="KW-0131">Cell cycle</keyword>
<dbReference type="GO" id="GO:0005829">
    <property type="term" value="C:cytosol"/>
    <property type="evidence" value="ECO:0007669"/>
    <property type="project" value="TreeGrafter"/>
</dbReference>
<feature type="compositionally biased region" description="Low complexity" evidence="3">
    <location>
        <begin position="835"/>
        <end position="854"/>
    </location>
</feature>
<feature type="region of interest" description="Disordered" evidence="3">
    <location>
        <begin position="732"/>
        <end position="766"/>
    </location>
</feature>
<dbReference type="GO" id="GO:0046329">
    <property type="term" value="P:negative regulation of JNK cascade"/>
    <property type="evidence" value="ECO:0007669"/>
    <property type="project" value="EnsemblMetazoa"/>
</dbReference>
<evidence type="ECO:0000256" key="1">
    <source>
        <dbReference type="ARBA" id="ARBA00006180"/>
    </source>
</evidence>
<evidence type="ECO:0000256" key="2">
    <source>
        <dbReference type="ARBA" id="ARBA00023306"/>
    </source>
</evidence>
<dbReference type="EMBL" id="CH916366">
    <property type="protein sequence ID" value="EDV95682.1"/>
    <property type="molecule type" value="Genomic_DNA"/>
</dbReference>
<reference evidence="4 5" key="1">
    <citation type="journal article" date="2007" name="Nature">
        <title>Evolution of genes and genomes on the Drosophila phylogeny.</title>
        <authorList>
            <consortium name="Drosophila 12 Genomes Consortium"/>
            <person name="Clark A.G."/>
            <person name="Eisen M.B."/>
            <person name="Smith D.R."/>
            <person name="Bergman C.M."/>
            <person name="Oliver B."/>
            <person name="Markow T.A."/>
            <person name="Kaufman T.C."/>
            <person name="Kellis M."/>
            <person name="Gelbart W."/>
            <person name="Iyer V.N."/>
            <person name="Pollard D.A."/>
            <person name="Sackton T.B."/>
            <person name="Larracuente A.M."/>
            <person name="Singh N.D."/>
            <person name="Abad J.P."/>
            <person name="Abt D.N."/>
            <person name="Adryan B."/>
            <person name="Aguade M."/>
            <person name="Akashi H."/>
            <person name="Anderson W.W."/>
            <person name="Aquadro C.F."/>
            <person name="Ardell D.H."/>
            <person name="Arguello R."/>
            <person name="Artieri C.G."/>
            <person name="Barbash D.A."/>
            <person name="Barker D."/>
            <person name="Barsanti P."/>
            <person name="Batterham P."/>
            <person name="Batzoglou S."/>
            <person name="Begun D."/>
            <person name="Bhutkar A."/>
            <person name="Blanco E."/>
            <person name="Bosak S.A."/>
            <person name="Bradley R.K."/>
            <person name="Brand A.D."/>
            <person name="Brent M.R."/>
            <person name="Brooks A.N."/>
            <person name="Brown R.H."/>
            <person name="Butlin R.K."/>
            <person name="Caggese C."/>
            <person name="Calvi B.R."/>
            <person name="Bernardo de Carvalho A."/>
            <person name="Caspi A."/>
            <person name="Castrezana S."/>
            <person name="Celniker S.E."/>
            <person name="Chang J.L."/>
            <person name="Chapple C."/>
            <person name="Chatterji S."/>
            <person name="Chinwalla A."/>
            <person name="Civetta A."/>
            <person name="Clifton S.W."/>
            <person name="Comeron J.M."/>
            <person name="Costello J.C."/>
            <person name="Coyne J.A."/>
            <person name="Daub J."/>
            <person name="David R.G."/>
            <person name="Delcher A.L."/>
            <person name="Delehaunty K."/>
            <person name="Do C.B."/>
            <person name="Ebling H."/>
            <person name="Edwards K."/>
            <person name="Eickbush T."/>
            <person name="Evans J.D."/>
            <person name="Filipski A."/>
            <person name="Findeiss S."/>
            <person name="Freyhult E."/>
            <person name="Fulton L."/>
            <person name="Fulton R."/>
            <person name="Garcia A.C."/>
            <person name="Gardiner A."/>
            <person name="Garfield D.A."/>
            <person name="Garvin B.E."/>
            <person name="Gibson G."/>
            <person name="Gilbert D."/>
            <person name="Gnerre S."/>
            <person name="Godfrey J."/>
            <person name="Good R."/>
            <person name="Gotea V."/>
            <person name="Gravely B."/>
            <person name="Greenberg A.J."/>
            <person name="Griffiths-Jones S."/>
            <person name="Gross S."/>
            <person name="Guigo R."/>
            <person name="Gustafson E.A."/>
            <person name="Haerty W."/>
            <person name="Hahn M.W."/>
            <person name="Halligan D.L."/>
            <person name="Halpern A.L."/>
            <person name="Halter G.M."/>
            <person name="Han M.V."/>
            <person name="Heger A."/>
            <person name="Hillier L."/>
            <person name="Hinrichs A.S."/>
            <person name="Holmes I."/>
            <person name="Hoskins R.A."/>
            <person name="Hubisz M.J."/>
            <person name="Hultmark D."/>
            <person name="Huntley M.A."/>
            <person name="Jaffe D.B."/>
            <person name="Jagadeeshan S."/>
            <person name="Jeck W.R."/>
            <person name="Johnson J."/>
            <person name="Jones C.D."/>
            <person name="Jordan W.C."/>
            <person name="Karpen G.H."/>
            <person name="Kataoka E."/>
            <person name="Keightley P.D."/>
            <person name="Kheradpour P."/>
            <person name="Kirkness E.F."/>
            <person name="Koerich L.B."/>
            <person name="Kristiansen K."/>
            <person name="Kudrna D."/>
            <person name="Kulathinal R.J."/>
            <person name="Kumar S."/>
            <person name="Kwok R."/>
            <person name="Lander E."/>
            <person name="Langley C.H."/>
            <person name="Lapoint R."/>
            <person name="Lazzaro B.P."/>
            <person name="Lee S.J."/>
            <person name="Levesque L."/>
            <person name="Li R."/>
            <person name="Lin C.F."/>
            <person name="Lin M.F."/>
            <person name="Lindblad-Toh K."/>
            <person name="Llopart A."/>
            <person name="Long M."/>
            <person name="Low L."/>
            <person name="Lozovsky E."/>
            <person name="Lu J."/>
            <person name="Luo M."/>
            <person name="Machado C.A."/>
            <person name="Makalowski W."/>
            <person name="Marzo M."/>
            <person name="Matsuda M."/>
            <person name="Matzkin L."/>
            <person name="McAllister B."/>
            <person name="McBride C.S."/>
            <person name="McKernan B."/>
            <person name="McKernan K."/>
            <person name="Mendez-Lago M."/>
            <person name="Minx P."/>
            <person name="Mollenhauer M.U."/>
            <person name="Montooth K."/>
            <person name="Mount S.M."/>
            <person name="Mu X."/>
            <person name="Myers E."/>
            <person name="Negre B."/>
            <person name="Newfeld S."/>
            <person name="Nielsen R."/>
            <person name="Noor M.A."/>
            <person name="O'Grady P."/>
            <person name="Pachter L."/>
            <person name="Papaceit M."/>
            <person name="Parisi M.J."/>
            <person name="Parisi M."/>
            <person name="Parts L."/>
            <person name="Pedersen J.S."/>
            <person name="Pesole G."/>
            <person name="Phillippy A.M."/>
            <person name="Ponting C.P."/>
            <person name="Pop M."/>
            <person name="Porcelli D."/>
            <person name="Powell J.R."/>
            <person name="Prohaska S."/>
            <person name="Pruitt K."/>
            <person name="Puig M."/>
            <person name="Quesneville H."/>
            <person name="Ram K.R."/>
            <person name="Rand D."/>
            <person name="Rasmussen M.D."/>
            <person name="Reed L.K."/>
            <person name="Reenan R."/>
            <person name="Reily A."/>
            <person name="Remington K.A."/>
            <person name="Rieger T.T."/>
            <person name="Ritchie M.G."/>
            <person name="Robin C."/>
            <person name="Rogers Y.H."/>
            <person name="Rohde C."/>
            <person name="Rozas J."/>
            <person name="Rubenfield M.J."/>
            <person name="Ruiz A."/>
            <person name="Russo S."/>
            <person name="Salzberg S.L."/>
            <person name="Sanchez-Gracia A."/>
            <person name="Saranga D.J."/>
            <person name="Sato H."/>
            <person name="Schaeffer S.W."/>
            <person name="Schatz M.C."/>
            <person name="Schlenke T."/>
            <person name="Schwartz R."/>
            <person name="Segarra C."/>
            <person name="Singh R.S."/>
            <person name="Sirot L."/>
            <person name="Sirota M."/>
            <person name="Sisneros N.B."/>
            <person name="Smith C.D."/>
            <person name="Smith T.F."/>
            <person name="Spieth J."/>
            <person name="Stage D.E."/>
            <person name="Stark A."/>
            <person name="Stephan W."/>
            <person name="Strausberg R.L."/>
            <person name="Strempel S."/>
            <person name="Sturgill D."/>
            <person name="Sutton G."/>
            <person name="Sutton G.G."/>
            <person name="Tao W."/>
            <person name="Teichmann S."/>
            <person name="Tobari Y.N."/>
            <person name="Tomimura Y."/>
            <person name="Tsolas J.M."/>
            <person name="Valente V.L."/>
            <person name="Venter E."/>
            <person name="Venter J.C."/>
            <person name="Vicario S."/>
            <person name="Vieira F.G."/>
            <person name="Vilella A.J."/>
            <person name="Villasante A."/>
            <person name="Walenz B."/>
            <person name="Wang J."/>
            <person name="Wasserman M."/>
            <person name="Watts T."/>
            <person name="Wilson D."/>
            <person name="Wilson R.K."/>
            <person name="Wing R.A."/>
            <person name="Wolfner M.F."/>
            <person name="Wong A."/>
            <person name="Wong G.K."/>
            <person name="Wu C.I."/>
            <person name="Wu G."/>
            <person name="Yamamoto D."/>
            <person name="Yang H.P."/>
            <person name="Yang S.P."/>
            <person name="Yorke J.A."/>
            <person name="Yoshida K."/>
            <person name="Zdobnov E."/>
            <person name="Zhang P."/>
            <person name="Zhang Y."/>
            <person name="Zimin A.V."/>
            <person name="Baldwin J."/>
            <person name="Abdouelleil A."/>
            <person name="Abdulkadir J."/>
            <person name="Abebe A."/>
            <person name="Abera B."/>
            <person name="Abreu J."/>
            <person name="Acer S.C."/>
            <person name="Aftuck L."/>
            <person name="Alexander A."/>
            <person name="An P."/>
            <person name="Anderson E."/>
            <person name="Anderson S."/>
            <person name="Arachi H."/>
            <person name="Azer M."/>
            <person name="Bachantsang P."/>
            <person name="Barry A."/>
            <person name="Bayul T."/>
            <person name="Berlin A."/>
            <person name="Bessette D."/>
            <person name="Bloom T."/>
            <person name="Blye J."/>
            <person name="Boguslavskiy L."/>
            <person name="Bonnet C."/>
            <person name="Boukhgalter B."/>
            <person name="Bourzgui I."/>
            <person name="Brown A."/>
            <person name="Cahill P."/>
            <person name="Channer S."/>
            <person name="Cheshatsang Y."/>
            <person name="Chuda L."/>
            <person name="Citroen M."/>
            <person name="Collymore A."/>
            <person name="Cooke P."/>
            <person name="Costello M."/>
            <person name="D'Aco K."/>
            <person name="Daza R."/>
            <person name="De Haan G."/>
            <person name="DeGray S."/>
            <person name="DeMaso C."/>
            <person name="Dhargay N."/>
            <person name="Dooley K."/>
            <person name="Dooley E."/>
            <person name="Doricent M."/>
            <person name="Dorje P."/>
            <person name="Dorjee K."/>
            <person name="Dupes A."/>
            <person name="Elong R."/>
            <person name="Falk J."/>
            <person name="Farina A."/>
            <person name="Faro S."/>
            <person name="Ferguson D."/>
            <person name="Fisher S."/>
            <person name="Foley C.D."/>
            <person name="Franke A."/>
            <person name="Friedrich D."/>
            <person name="Gadbois L."/>
            <person name="Gearin G."/>
            <person name="Gearin C.R."/>
            <person name="Giannoukos G."/>
            <person name="Goode T."/>
            <person name="Graham J."/>
            <person name="Grandbois E."/>
            <person name="Grewal S."/>
            <person name="Gyaltsen K."/>
            <person name="Hafez N."/>
            <person name="Hagos B."/>
            <person name="Hall J."/>
            <person name="Henson C."/>
            <person name="Hollinger A."/>
            <person name="Honan T."/>
            <person name="Huard M.D."/>
            <person name="Hughes L."/>
            <person name="Hurhula B."/>
            <person name="Husby M.E."/>
            <person name="Kamat A."/>
            <person name="Kanga B."/>
            <person name="Kashin S."/>
            <person name="Khazanovich D."/>
            <person name="Kisner P."/>
            <person name="Lance K."/>
            <person name="Lara M."/>
            <person name="Lee W."/>
            <person name="Lennon N."/>
            <person name="Letendre F."/>
            <person name="LeVine R."/>
            <person name="Lipovsky A."/>
            <person name="Liu X."/>
            <person name="Liu J."/>
            <person name="Liu S."/>
            <person name="Lokyitsang T."/>
            <person name="Lokyitsang Y."/>
            <person name="Lubonja R."/>
            <person name="Lui A."/>
            <person name="MacDonald P."/>
            <person name="Magnisalis V."/>
            <person name="Maru K."/>
            <person name="Matthews C."/>
            <person name="McCusker W."/>
            <person name="McDonough S."/>
            <person name="Mehta T."/>
            <person name="Meldrim J."/>
            <person name="Meneus L."/>
            <person name="Mihai O."/>
            <person name="Mihalev A."/>
            <person name="Mihova T."/>
            <person name="Mittelman R."/>
            <person name="Mlenga V."/>
            <person name="Montmayeur A."/>
            <person name="Mulrain L."/>
            <person name="Navidi A."/>
            <person name="Naylor J."/>
            <person name="Negash T."/>
            <person name="Nguyen T."/>
            <person name="Nguyen N."/>
            <person name="Nicol R."/>
            <person name="Norbu C."/>
            <person name="Norbu N."/>
            <person name="Novod N."/>
            <person name="O'Neill B."/>
            <person name="Osman S."/>
            <person name="Markiewicz E."/>
            <person name="Oyono O.L."/>
            <person name="Patti C."/>
            <person name="Phunkhang P."/>
            <person name="Pierre F."/>
            <person name="Priest M."/>
            <person name="Raghuraman S."/>
            <person name="Rege F."/>
            <person name="Reyes R."/>
            <person name="Rise C."/>
            <person name="Rogov P."/>
            <person name="Ross K."/>
            <person name="Ryan E."/>
            <person name="Settipalli S."/>
            <person name="Shea T."/>
            <person name="Sherpa N."/>
            <person name="Shi L."/>
            <person name="Shih D."/>
            <person name="Sparrow T."/>
            <person name="Spaulding J."/>
            <person name="Stalker J."/>
            <person name="Stange-Thomann N."/>
            <person name="Stavropoulos S."/>
            <person name="Stone C."/>
            <person name="Strader C."/>
            <person name="Tesfaye S."/>
            <person name="Thomson T."/>
            <person name="Thoulutsang Y."/>
            <person name="Thoulutsang D."/>
            <person name="Topham K."/>
            <person name="Topping I."/>
            <person name="Tsamla T."/>
            <person name="Vassiliev H."/>
            <person name="Vo A."/>
            <person name="Wangchuk T."/>
            <person name="Wangdi T."/>
            <person name="Weiand M."/>
            <person name="Wilkinson J."/>
            <person name="Wilson A."/>
            <person name="Yadav S."/>
            <person name="Young G."/>
            <person name="Yu Q."/>
            <person name="Zembek L."/>
            <person name="Zhong D."/>
            <person name="Zimmer A."/>
            <person name="Zwirko Z."/>
            <person name="Jaffe D.B."/>
            <person name="Alvarez P."/>
            <person name="Brockman W."/>
            <person name="Butler J."/>
            <person name="Chin C."/>
            <person name="Gnerre S."/>
            <person name="Grabherr M."/>
            <person name="Kleber M."/>
            <person name="Mauceli E."/>
            <person name="MacCallum I."/>
        </authorList>
    </citation>
    <scope>NUCLEOTIDE SEQUENCE [LARGE SCALE GENOMIC DNA]</scope>
    <source>
        <strain evidence="5">Tucson 15287-2541.00</strain>
    </source>
</reference>
<proteinExistence type="inferred from homology"/>
<feature type="region of interest" description="Disordered" evidence="3">
    <location>
        <begin position="828"/>
        <end position="910"/>
    </location>
</feature>
<dbReference type="GO" id="GO:0019888">
    <property type="term" value="F:protein phosphatase regulator activity"/>
    <property type="evidence" value="ECO:0007669"/>
    <property type="project" value="TreeGrafter"/>
</dbReference>
<evidence type="ECO:0000313" key="5">
    <source>
        <dbReference type="Proteomes" id="UP000001070"/>
    </source>
</evidence>
<dbReference type="OrthoDB" id="295029at2759"/>
<keyword evidence="5" id="KW-1185">Reference proteome</keyword>
<dbReference type="InParanoid" id="B4J081"/>
<feature type="region of interest" description="Disordered" evidence="3">
    <location>
        <begin position="950"/>
        <end position="1044"/>
    </location>
</feature>
<sequence length="1044" mass="116098">MFWDKSYAPSANIEALLEKEGSTLEEFLDEEDILQECKTQKKNLVNYITRPDVIRRLVELITTEPAEDLPIAQRFRYANMSCEILTLGLPSLDEKLLSDADTLQLLYSYLEKEPPLNPLLSSFFSKTFSMLFTKKPEQDWFLYQHMCLQLLEYIKSQKTFLDFICKHFDTPVIPDLIMQMMKDIDGGQLKRNLYEWLTEDKIVERLIAVMRNPQETDKHANVADFFCDLIHQGRLMRQTEQENDSFEPAFEGSNPILRTIESAQTIEALLNVILEPNALESAILSGISVVLTLITPITFTDEPNSDRQRMLQKREHEFHQEVQETVITVIAPRLHEFLRVLKNPPAKPSLETTAAVLSPPFGKTRLQVCRVFTALLETKHETIQQAICATDYFALLLNYFKEYCWNNFLHSELEKAMNLVFYNGLSNNNTTSTECTDIFHDDYIFDSTMKAKVGEFDKDEAMFANDRPPSGNEFEAAVAQQEAVAAAAAAAAVPEVAAASETEAAATSTMQQENHIDSDAAEKAVPVTNAAAPATAAAAPAAPATTVDVDAELKATTDTTQPTLNDLDKTKTPNNHPPTEMQTYLIVNCQLVSKLVNYWRHNAEAQSAEKGRRLGYMGHLIKILRHITNCISESEHIAALITTSFANESDLQLWQSLIDADKGEFTLAIAQQNKLLANCNPHEEYEYSVGNSIGDTNSWDTGAQSYSNVCYSDLDNTLQDIVFSMDNDQNQFEFGSNIDDDDDNDDEHHQQQHGGSSGDGLGHGMFTKNSTTLNNLAADPWDMDVQFADITVGVADANIVNTGTGSWGTEFNSDNFADFDAHFSTFDSDLGMPHTRPTAAQQHQQQPPLAAPTTNSDEEEEEHVQEAHNEEEEEGDVSMTATTTTNNPQQTPNNATTSTTKDHEDQQQAAEYDNNANVEKAAKADIVATPVATSIVSRLQSVLLDGEDDYEDDEGMWTKPLGGNNQLPMATDQQQQQQHQPAPISNGPSKGNEFNHANNDNISDDRGDSNITTGSEQLAEQQQKKSESIAATATNNAEIATTTT</sequence>
<dbReference type="PANTHER" id="PTHR12634">
    <property type="entry name" value="SIT4 YEAST -ASSOCIATING PROTEIN-RELATED"/>
    <property type="match status" value="1"/>
</dbReference>
<dbReference type="Proteomes" id="UP000001070">
    <property type="component" value="Unassembled WGS sequence"/>
</dbReference>
<dbReference type="eggNOG" id="KOG2073">
    <property type="taxonomic scope" value="Eukaryota"/>
</dbReference>
<feature type="compositionally biased region" description="Acidic residues" evidence="3">
    <location>
        <begin position="856"/>
        <end position="876"/>
    </location>
</feature>
<dbReference type="GO" id="GO:0005634">
    <property type="term" value="C:nucleus"/>
    <property type="evidence" value="ECO:0007669"/>
    <property type="project" value="TreeGrafter"/>
</dbReference>
<evidence type="ECO:0000313" key="4">
    <source>
        <dbReference type="EMBL" id="EDV95682.1"/>
    </source>
</evidence>
<feature type="compositionally biased region" description="Polar residues" evidence="3">
    <location>
        <begin position="963"/>
        <end position="972"/>
    </location>
</feature>
<dbReference type="PANTHER" id="PTHR12634:SF8">
    <property type="entry name" value="FIERY MOUNTAIN, ISOFORM D"/>
    <property type="match status" value="1"/>
</dbReference>
<dbReference type="HOGENOM" id="CLU_010629_0_0_1"/>